<dbReference type="AlphaFoldDB" id="A0AAU3I4E6"/>
<feature type="transmembrane region" description="Helical" evidence="2">
    <location>
        <begin position="100"/>
        <end position="119"/>
    </location>
</feature>
<proteinExistence type="predicted"/>
<reference evidence="3" key="1">
    <citation type="submission" date="2022-10" db="EMBL/GenBank/DDBJ databases">
        <title>The complete genomes of actinobacterial strains from the NBC collection.</title>
        <authorList>
            <person name="Joergensen T.S."/>
            <person name="Alvarez Arevalo M."/>
            <person name="Sterndorff E.B."/>
            <person name="Faurdal D."/>
            <person name="Vuksanovic O."/>
            <person name="Mourched A.-S."/>
            <person name="Charusanti P."/>
            <person name="Shaw S."/>
            <person name="Blin K."/>
            <person name="Weber T."/>
        </authorList>
    </citation>
    <scope>NUCLEOTIDE SEQUENCE</scope>
    <source>
        <strain evidence="3">NBC_01393</strain>
    </source>
</reference>
<keyword evidence="2" id="KW-1133">Transmembrane helix</keyword>
<evidence type="ECO:0000256" key="1">
    <source>
        <dbReference type="SAM" id="MobiDB-lite"/>
    </source>
</evidence>
<feature type="transmembrane region" description="Helical" evidence="2">
    <location>
        <begin position="71"/>
        <end position="93"/>
    </location>
</feature>
<accession>A0AAU3I4E6</accession>
<sequence length="202" mass="20390">MSQSTPPSGPPVDNNPYATDAPAPAAPAAPTAPAVPADQPPVPQQAFPQGPPQPGFPVAPVAPAAPAQGNFALGLVAAVGAGVVSAILYGLVIGLTKHEIGYAAVGVGFLVGIAAGRVGGRNQTLPVVSVIVSVAGIYLGQLIGEAMIGAKQVGLSFSTVFFDHFDVVQQAWKDEADPMTFLFFAIAAYVAFQSARKTGHGH</sequence>
<name>A0AAU3I4E6_9ACTN</name>
<evidence type="ECO:0008006" key="4">
    <source>
        <dbReference type="Google" id="ProtNLM"/>
    </source>
</evidence>
<feature type="region of interest" description="Disordered" evidence="1">
    <location>
        <begin position="1"/>
        <end position="59"/>
    </location>
</feature>
<evidence type="ECO:0000256" key="2">
    <source>
        <dbReference type="SAM" id="Phobius"/>
    </source>
</evidence>
<keyword evidence="2" id="KW-0472">Membrane</keyword>
<feature type="compositionally biased region" description="Low complexity" evidence="1">
    <location>
        <begin position="18"/>
        <end position="37"/>
    </location>
</feature>
<keyword evidence="2" id="KW-0812">Transmembrane</keyword>
<evidence type="ECO:0000313" key="3">
    <source>
        <dbReference type="EMBL" id="WTZ11264.1"/>
    </source>
</evidence>
<gene>
    <name evidence="3" type="ORF">OG699_26775</name>
</gene>
<dbReference type="EMBL" id="CP109546">
    <property type="protein sequence ID" value="WTZ11264.1"/>
    <property type="molecule type" value="Genomic_DNA"/>
</dbReference>
<organism evidence="3">
    <name type="scientific">Streptomyces sp. NBC_01393</name>
    <dbReference type="NCBI Taxonomy" id="2903851"/>
    <lineage>
        <taxon>Bacteria</taxon>
        <taxon>Bacillati</taxon>
        <taxon>Actinomycetota</taxon>
        <taxon>Actinomycetes</taxon>
        <taxon>Kitasatosporales</taxon>
        <taxon>Streptomycetaceae</taxon>
        <taxon>Streptomyces</taxon>
    </lineage>
</organism>
<feature type="compositionally biased region" description="Pro residues" evidence="1">
    <location>
        <begin position="38"/>
        <end position="57"/>
    </location>
</feature>
<feature type="transmembrane region" description="Helical" evidence="2">
    <location>
        <begin position="125"/>
        <end position="143"/>
    </location>
</feature>
<protein>
    <recommendedName>
        <fullName evidence="4">DUF4203 domain-containing protein</fullName>
    </recommendedName>
</protein>